<feature type="domain" description="NusG-like N-terminal" evidence="8">
    <location>
        <begin position="39"/>
        <end position="147"/>
    </location>
</feature>
<accession>A0A517QSM0</accession>
<dbReference type="NCBIfam" id="TIGR00922">
    <property type="entry name" value="nusG"/>
    <property type="match status" value="1"/>
</dbReference>
<reference evidence="9 10" key="1">
    <citation type="submission" date="2019-02" db="EMBL/GenBank/DDBJ databases">
        <title>Deep-cultivation of Planctomycetes and their phenomic and genomic characterization uncovers novel biology.</title>
        <authorList>
            <person name="Wiegand S."/>
            <person name="Jogler M."/>
            <person name="Boedeker C."/>
            <person name="Pinto D."/>
            <person name="Vollmers J."/>
            <person name="Rivas-Marin E."/>
            <person name="Kohn T."/>
            <person name="Peeters S.H."/>
            <person name="Heuer A."/>
            <person name="Rast P."/>
            <person name="Oberbeckmann S."/>
            <person name="Bunk B."/>
            <person name="Jeske O."/>
            <person name="Meyerdierks A."/>
            <person name="Storesund J.E."/>
            <person name="Kallscheuer N."/>
            <person name="Luecker S."/>
            <person name="Lage O.M."/>
            <person name="Pohl T."/>
            <person name="Merkel B.J."/>
            <person name="Hornburger P."/>
            <person name="Mueller R.-W."/>
            <person name="Bruemmer F."/>
            <person name="Labrenz M."/>
            <person name="Spormann A.M."/>
            <person name="Op den Camp H."/>
            <person name="Overmann J."/>
            <person name="Amann R."/>
            <person name="Jetten M.S.M."/>
            <person name="Mascher T."/>
            <person name="Medema M.H."/>
            <person name="Devos D.P."/>
            <person name="Kaster A.-K."/>
            <person name="Ovreas L."/>
            <person name="Rohde M."/>
            <person name="Galperin M.Y."/>
            <person name="Jogler C."/>
        </authorList>
    </citation>
    <scope>NUCLEOTIDE SEQUENCE [LARGE SCALE GENOMIC DNA]</scope>
    <source>
        <strain evidence="9 10">Mal48</strain>
    </source>
</reference>
<evidence type="ECO:0000256" key="2">
    <source>
        <dbReference type="ARBA" id="ARBA00022814"/>
    </source>
</evidence>
<dbReference type="PANTHER" id="PTHR30265:SF2">
    <property type="entry name" value="TRANSCRIPTION TERMINATION_ANTITERMINATION PROTEIN NUSG"/>
    <property type="match status" value="1"/>
</dbReference>
<dbReference type="InterPro" id="IPR001062">
    <property type="entry name" value="Transcrpt_antiterm_NusG"/>
</dbReference>
<keyword evidence="2 5" id="KW-0889">Transcription antitermination</keyword>
<dbReference type="RefSeq" id="WP_231739697.1">
    <property type="nucleotide sequence ID" value="NZ_CP036267.1"/>
</dbReference>
<comment type="similarity">
    <text evidence="5 7">Belongs to the NusG family.</text>
</comment>
<dbReference type="EMBL" id="CP036267">
    <property type="protein sequence ID" value="QDT34624.1"/>
    <property type="molecule type" value="Genomic_DNA"/>
</dbReference>
<dbReference type="HAMAP" id="MF_00948">
    <property type="entry name" value="NusG"/>
    <property type="match status" value="1"/>
</dbReference>
<dbReference type="InterPro" id="IPR036735">
    <property type="entry name" value="NGN_dom_sf"/>
</dbReference>
<gene>
    <name evidence="5" type="primary">nusG</name>
    <name evidence="9" type="ORF">Mal48_38870</name>
</gene>
<dbReference type="PRINTS" id="PR00338">
    <property type="entry name" value="NUSGTNSCPFCT"/>
</dbReference>
<dbReference type="GO" id="GO:0005829">
    <property type="term" value="C:cytosol"/>
    <property type="evidence" value="ECO:0007669"/>
    <property type="project" value="TreeGrafter"/>
</dbReference>
<sequence>MQSLEIVRAIHNDAWLAMNSDEITSDSDNSEAEGAPEQEKLWYVLKVQSNRERSIRDSIIRRIKMEGMEDCFGQVFIPTEKVVETKGGGRRVREQKLLPGYMMIEMALNDETWHLVRSTGGVGDFTGAAGKPIPMEEEEVRRWLGLDTADEDEKQEDEKEARPVVKFVVAVGEHVKVKEGAFENFEGVIDSMDEVTGKLKVMIEIFGRGTEVELEHWQVEKV</sequence>
<dbReference type="KEGG" id="tpol:Mal48_38870"/>
<dbReference type="SUPFAM" id="SSF50104">
    <property type="entry name" value="Translation proteins SH3-like domain"/>
    <property type="match status" value="1"/>
</dbReference>
<dbReference type="GO" id="GO:0006354">
    <property type="term" value="P:DNA-templated transcription elongation"/>
    <property type="evidence" value="ECO:0007669"/>
    <property type="project" value="UniProtKB-UniRule"/>
</dbReference>
<dbReference type="SUPFAM" id="SSF82679">
    <property type="entry name" value="N-utilization substance G protein NusG, N-terminal domain"/>
    <property type="match status" value="1"/>
</dbReference>
<dbReference type="GO" id="GO:0032784">
    <property type="term" value="P:regulation of DNA-templated transcription elongation"/>
    <property type="evidence" value="ECO:0007669"/>
    <property type="project" value="InterPro"/>
</dbReference>
<dbReference type="Gene3D" id="3.30.70.940">
    <property type="entry name" value="NusG, N-terminal domain"/>
    <property type="match status" value="1"/>
</dbReference>
<evidence type="ECO:0000256" key="7">
    <source>
        <dbReference type="RuleBase" id="RU000538"/>
    </source>
</evidence>
<evidence type="ECO:0000256" key="3">
    <source>
        <dbReference type="ARBA" id="ARBA00023015"/>
    </source>
</evidence>
<dbReference type="SMART" id="SM00738">
    <property type="entry name" value="NGN"/>
    <property type="match status" value="1"/>
</dbReference>
<dbReference type="Proteomes" id="UP000315724">
    <property type="component" value="Chromosome"/>
</dbReference>
<dbReference type="InterPro" id="IPR008991">
    <property type="entry name" value="Translation_prot_SH3-like_sf"/>
</dbReference>
<evidence type="ECO:0000256" key="6">
    <source>
        <dbReference type="NCBIfam" id="TIGR00922"/>
    </source>
</evidence>
<dbReference type="InterPro" id="IPR047050">
    <property type="entry name" value="NGN"/>
</dbReference>
<evidence type="ECO:0000256" key="1">
    <source>
        <dbReference type="ARBA" id="ARBA00022472"/>
    </source>
</evidence>
<evidence type="ECO:0000313" key="10">
    <source>
        <dbReference type="Proteomes" id="UP000315724"/>
    </source>
</evidence>
<dbReference type="Pfam" id="PF02357">
    <property type="entry name" value="NusG"/>
    <property type="match status" value="1"/>
</dbReference>
<dbReference type="InterPro" id="IPR006645">
    <property type="entry name" value="NGN-like_dom"/>
</dbReference>
<dbReference type="Gene3D" id="2.30.30.30">
    <property type="match status" value="1"/>
</dbReference>
<dbReference type="AlphaFoldDB" id="A0A517QSM0"/>
<evidence type="ECO:0000256" key="5">
    <source>
        <dbReference type="HAMAP-Rule" id="MF_00948"/>
    </source>
</evidence>
<evidence type="ECO:0000256" key="4">
    <source>
        <dbReference type="ARBA" id="ARBA00023163"/>
    </source>
</evidence>
<dbReference type="GO" id="GO:0006353">
    <property type="term" value="P:DNA-templated transcription termination"/>
    <property type="evidence" value="ECO:0007669"/>
    <property type="project" value="UniProtKB-UniRule"/>
</dbReference>
<keyword evidence="3 5" id="KW-0805">Transcription regulation</keyword>
<protein>
    <recommendedName>
        <fullName evidence="5 6">Transcription termination/antitermination protein NusG</fullName>
    </recommendedName>
</protein>
<comment type="function">
    <text evidence="5 7">Participates in transcription elongation, termination and antitermination.</text>
</comment>
<keyword evidence="10" id="KW-1185">Reference proteome</keyword>
<keyword evidence="1 5" id="KW-0806">Transcription termination</keyword>
<dbReference type="InterPro" id="IPR043425">
    <property type="entry name" value="NusG-like"/>
</dbReference>
<organism evidence="9 10">
    <name type="scientific">Thalassoglobus polymorphus</name>
    <dbReference type="NCBI Taxonomy" id="2527994"/>
    <lineage>
        <taxon>Bacteria</taxon>
        <taxon>Pseudomonadati</taxon>
        <taxon>Planctomycetota</taxon>
        <taxon>Planctomycetia</taxon>
        <taxon>Planctomycetales</taxon>
        <taxon>Planctomycetaceae</taxon>
        <taxon>Thalassoglobus</taxon>
    </lineage>
</organism>
<evidence type="ECO:0000313" key="9">
    <source>
        <dbReference type="EMBL" id="QDT34624.1"/>
    </source>
</evidence>
<proteinExistence type="inferred from homology"/>
<name>A0A517QSM0_9PLAN</name>
<dbReference type="PANTHER" id="PTHR30265">
    <property type="entry name" value="RHO-INTERACTING TRANSCRIPTION TERMINATION FACTOR NUSG"/>
    <property type="match status" value="1"/>
</dbReference>
<dbReference type="CDD" id="cd09891">
    <property type="entry name" value="NGN_Bact_1"/>
    <property type="match status" value="1"/>
</dbReference>
<evidence type="ECO:0000259" key="8">
    <source>
        <dbReference type="SMART" id="SM00738"/>
    </source>
</evidence>
<dbReference type="InterPro" id="IPR014722">
    <property type="entry name" value="Rib_uL2_dom2"/>
</dbReference>
<keyword evidence="4 5" id="KW-0804">Transcription</keyword>
<dbReference type="GO" id="GO:0031564">
    <property type="term" value="P:transcription antitermination"/>
    <property type="evidence" value="ECO:0007669"/>
    <property type="project" value="UniProtKB-UniRule"/>
</dbReference>
<dbReference type="CDD" id="cd06091">
    <property type="entry name" value="KOW_NusG"/>
    <property type="match status" value="1"/>
</dbReference>